<dbReference type="OrthoDB" id="9792581at2"/>
<evidence type="ECO:0000256" key="5">
    <source>
        <dbReference type="ARBA" id="ARBA00023136"/>
    </source>
</evidence>
<dbReference type="PANTHER" id="PTHR43701:SF13">
    <property type="entry name" value="MEMBRANE TRANSPORTER PROTEIN YRKJ-RELATED"/>
    <property type="match status" value="1"/>
</dbReference>
<evidence type="ECO:0000256" key="6">
    <source>
        <dbReference type="RuleBase" id="RU363041"/>
    </source>
</evidence>
<keyword evidence="4 6" id="KW-1133">Transmembrane helix</keyword>
<dbReference type="InterPro" id="IPR002781">
    <property type="entry name" value="TM_pro_TauE-like"/>
</dbReference>
<evidence type="ECO:0000256" key="1">
    <source>
        <dbReference type="ARBA" id="ARBA00004141"/>
    </source>
</evidence>
<dbReference type="InterPro" id="IPR051598">
    <property type="entry name" value="TSUP/Inactive_protease-like"/>
</dbReference>
<reference evidence="7 8" key="1">
    <citation type="journal article" date="2019" name="Front. Microbiol.">
        <title>Thermoanaerosceptrum fracticalcis gen. nov. sp. nov., a Novel Fumarate-Fermenting Microorganism From a Deep Fractured Carbonate Aquifer of the US Great Basin.</title>
        <authorList>
            <person name="Hamilton-Brehm S.D."/>
            <person name="Stewart L.E."/>
            <person name="Zavarin M."/>
            <person name="Caldwell M."/>
            <person name="Lawson P.A."/>
            <person name="Onstott T.C."/>
            <person name="Grzymski J."/>
            <person name="Neveux I."/>
            <person name="Lollar B.S."/>
            <person name="Russell C.E."/>
            <person name="Moser D.P."/>
        </authorList>
    </citation>
    <scope>NUCLEOTIDE SEQUENCE [LARGE SCALE GENOMIC DNA]</scope>
    <source>
        <strain evidence="7 8">DRI-13</strain>
    </source>
</reference>
<dbReference type="RefSeq" id="WP_034420177.1">
    <property type="nucleotide sequence ID" value="NZ_CP045798.1"/>
</dbReference>
<name>A0A7G6E3Y7_THEFR</name>
<evidence type="ECO:0000256" key="3">
    <source>
        <dbReference type="ARBA" id="ARBA00022692"/>
    </source>
</evidence>
<dbReference type="PANTHER" id="PTHR43701">
    <property type="entry name" value="MEMBRANE TRANSPORTER PROTEIN MJ0441-RELATED"/>
    <property type="match status" value="1"/>
</dbReference>
<proteinExistence type="inferred from homology"/>
<dbReference type="AlphaFoldDB" id="A0A7G6E3Y7"/>
<gene>
    <name evidence="7" type="ORF">BR63_11010</name>
</gene>
<keyword evidence="5 6" id="KW-0472">Membrane</keyword>
<feature type="transmembrane region" description="Helical" evidence="6">
    <location>
        <begin position="107"/>
        <end position="125"/>
    </location>
</feature>
<feature type="transmembrane region" description="Helical" evidence="6">
    <location>
        <begin position="205"/>
        <end position="223"/>
    </location>
</feature>
<evidence type="ECO:0000256" key="2">
    <source>
        <dbReference type="ARBA" id="ARBA00009142"/>
    </source>
</evidence>
<organism evidence="7 8">
    <name type="scientific">Thermanaerosceptrum fracticalcis</name>
    <dbReference type="NCBI Taxonomy" id="1712410"/>
    <lineage>
        <taxon>Bacteria</taxon>
        <taxon>Bacillati</taxon>
        <taxon>Bacillota</taxon>
        <taxon>Clostridia</taxon>
        <taxon>Eubacteriales</taxon>
        <taxon>Peptococcaceae</taxon>
        <taxon>Thermanaerosceptrum</taxon>
    </lineage>
</organism>
<keyword evidence="3 6" id="KW-0812">Transmembrane</keyword>
<feature type="transmembrane region" description="Helical" evidence="6">
    <location>
        <begin position="82"/>
        <end position="101"/>
    </location>
</feature>
<evidence type="ECO:0000256" key="4">
    <source>
        <dbReference type="ARBA" id="ARBA00022989"/>
    </source>
</evidence>
<accession>A0A7G6E3Y7</accession>
<evidence type="ECO:0000313" key="7">
    <source>
        <dbReference type="EMBL" id="QNB46791.1"/>
    </source>
</evidence>
<protein>
    <recommendedName>
        <fullName evidence="6">Probable membrane transporter protein</fullName>
    </recommendedName>
</protein>
<dbReference type="GO" id="GO:0005886">
    <property type="term" value="C:plasma membrane"/>
    <property type="evidence" value="ECO:0007669"/>
    <property type="project" value="UniProtKB-SubCell"/>
</dbReference>
<keyword evidence="6" id="KW-1003">Cell membrane</keyword>
<dbReference type="EMBL" id="CP045798">
    <property type="protein sequence ID" value="QNB46791.1"/>
    <property type="molecule type" value="Genomic_DNA"/>
</dbReference>
<comment type="similarity">
    <text evidence="2 6">Belongs to the 4-toluene sulfonate uptake permease (TSUP) (TC 2.A.102) family.</text>
</comment>
<feature type="transmembrane region" description="Helical" evidence="6">
    <location>
        <begin position="12"/>
        <end position="37"/>
    </location>
</feature>
<sequence>MTSNLVLVVSMLGMAGAFIAGLAGIGGAVIMIPLLYYVPPILGLEKLSLQAVAGVTIVQVLVAAGTAAWVHKSHNLFNRSLVVWMGTSIAIGSFAGGLGAKYVSEEVLQFVFAALALLAAVVMFIPRKEAGENQEVMINRPLSVTCAAIIGVLSGLIGAGGAFLLVPIMLYLLKIPLRITIGSSLGIVFFSALSGFIGKALTGQIPWDLAFAIIIGALPGAYLGGKVSKIVPVKILKVLLALLISTSAVKMWLNLIY</sequence>
<dbReference type="KEGG" id="tfr:BR63_11010"/>
<dbReference type="Pfam" id="PF01925">
    <property type="entry name" value="TauE"/>
    <property type="match status" value="1"/>
</dbReference>
<comment type="subcellular location">
    <subcellularLocation>
        <location evidence="6">Cell membrane</location>
        <topology evidence="6">Multi-pass membrane protein</topology>
    </subcellularLocation>
    <subcellularLocation>
        <location evidence="1">Membrane</location>
        <topology evidence="1">Multi-pass membrane protein</topology>
    </subcellularLocation>
</comment>
<feature type="transmembrane region" description="Helical" evidence="6">
    <location>
        <begin position="235"/>
        <end position="253"/>
    </location>
</feature>
<feature type="transmembrane region" description="Helical" evidence="6">
    <location>
        <begin position="146"/>
        <end position="173"/>
    </location>
</feature>
<feature type="transmembrane region" description="Helical" evidence="6">
    <location>
        <begin position="49"/>
        <end position="70"/>
    </location>
</feature>
<feature type="transmembrane region" description="Helical" evidence="6">
    <location>
        <begin position="179"/>
        <end position="198"/>
    </location>
</feature>
<keyword evidence="8" id="KW-1185">Reference proteome</keyword>
<evidence type="ECO:0000313" key="8">
    <source>
        <dbReference type="Proteomes" id="UP000515847"/>
    </source>
</evidence>
<dbReference type="Proteomes" id="UP000515847">
    <property type="component" value="Chromosome"/>
</dbReference>